<organism evidence="2 3">
    <name type="scientific">Modicella reniformis</name>
    <dbReference type="NCBI Taxonomy" id="1440133"/>
    <lineage>
        <taxon>Eukaryota</taxon>
        <taxon>Fungi</taxon>
        <taxon>Fungi incertae sedis</taxon>
        <taxon>Mucoromycota</taxon>
        <taxon>Mortierellomycotina</taxon>
        <taxon>Mortierellomycetes</taxon>
        <taxon>Mortierellales</taxon>
        <taxon>Mortierellaceae</taxon>
        <taxon>Modicella</taxon>
    </lineage>
</organism>
<accession>A0A9P6JFF6</accession>
<feature type="non-terminal residue" evidence="2">
    <location>
        <position position="136"/>
    </location>
</feature>
<dbReference type="Proteomes" id="UP000749646">
    <property type="component" value="Unassembled WGS sequence"/>
</dbReference>
<name>A0A9P6JFF6_9FUNG</name>
<comment type="caution">
    <text evidence="2">The sequence shown here is derived from an EMBL/GenBank/DDBJ whole genome shotgun (WGS) entry which is preliminary data.</text>
</comment>
<protein>
    <submittedName>
        <fullName evidence="2">Uncharacterized protein</fullName>
    </submittedName>
</protein>
<evidence type="ECO:0000256" key="1">
    <source>
        <dbReference type="SAM" id="MobiDB-lite"/>
    </source>
</evidence>
<feature type="compositionally biased region" description="Polar residues" evidence="1">
    <location>
        <begin position="10"/>
        <end position="27"/>
    </location>
</feature>
<gene>
    <name evidence="2" type="ORF">BGZ65_011541</name>
</gene>
<feature type="region of interest" description="Disordered" evidence="1">
    <location>
        <begin position="1"/>
        <end position="108"/>
    </location>
</feature>
<keyword evidence="3" id="KW-1185">Reference proteome</keyword>
<proteinExistence type="predicted"/>
<dbReference type="EMBL" id="JAAAHW010005102">
    <property type="protein sequence ID" value="KAF9969897.1"/>
    <property type="molecule type" value="Genomic_DNA"/>
</dbReference>
<reference evidence="2" key="1">
    <citation type="journal article" date="2020" name="Fungal Divers.">
        <title>Resolving the Mortierellaceae phylogeny through synthesis of multi-gene phylogenetics and phylogenomics.</title>
        <authorList>
            <person name="Vandepol N."/>
            <person name="Liber J."/>
            <person name="Desiro A."/>
            <person name="Na H."/>
            <person name="Kennedy M."/>
            <person name="Barry K."/>
            <person name="Grigoriev I.V."/>
            <person name="Miller A.N."/>
            <person name="O'Donnell K."/>
            <person name="Stajich J.E."/>
            <person name="Bonito G."/>
        </authorList>
    </citation>
    <scope>NUCLEOTIDE SEQUENCE</scope>
    <source>
        <strain evidence="2">MES-2147</strain>
    </source>
</reference>
<evidence type="ECO:0000313" key="2">
    <source>
        <dbReference type="EMBL" id="KAF9969897.1"/>
    </source>
</evidence>
<dbReference type="AlphaFoldDB" id="A0A9P6JFF6"/>
<evidence type="ECO:0000313" key="3">
    <source>
        <dbReference type="Proteomes" id="UP000749646"/>
    </source>
</evidence>
<dbReference type="OrthoDB" id="10616801at2759"/>
<sequence>MLLTPDAVLTTPSTGDNSPSSLMSGEATTFFDDMVNALQQQQQQQPGLLSSPLSSSSSSSSSLSGNSLTPNPVASLPELYRGFFDNHPELCNPEQSSSDMDMDMDMEMDDDDMPAIRAHALAEIRRQASIVATTPV</sequence>
<feature type="compositionally biased region" description="Low complexity" evidence="1">
    <location>
        <begin position="38"/>
        <end position="68"/>
    </location>
</feature>